<dbReference type="GO" id="GO:0003677">
    <property type="term" value="F:DNA binding"/>
    <property type="evidence" value="ECO:0007669"/>
    <property type="project" value="InterPro"/>
</dbReference>
<evidence type="ECO:0000256" key="1">
    <source>
        <dbReference type="ARBA" id="ARBA00008857"/>
    </source>
</evidence>
<feature type="region of interest" description="Disordered" evidence="4">
    <location>
        <begin position="194"/>
        <end position="218"/>
    </location>
</feature>
<dbReference type="Pfam" id="PF00589">
    <property type="entry name" value="Phage_integrase"/>
    <property type="match status" value="1"/>
</dbReference>
<comment type="caution">
    <text evidence="6">The sequence shown here is derived from an EMBL/GenBank/DDBJ whole genome shotgun (WGS) entry which is preliminary data.</text>
</comment>
<evidence type="ECO:0000313" key="7">
    <source>
        <dbReference type="Proteomes" id="UP000325291"/>
    </source>
</evidence>
<evidence type="ECO:0000256" key="3">
    <source>
        <dbReference type="ARBA" id="ARBA00023172"/>
    </source>
</evidence>
<protein>
    <submittedName>
        <fullName evidence="6">Site-specific integrase</fullName>
    </submittedName>
</protein>
<dbReference type="RefSeq" id="WP_111368864.1">
    <property type="nucleotide sequence ID" value="NZ_JASHJG010000104.1"/>
</dbReference>
<dbReference type="Proteomes" id="UP000325291">
    <property type="component" value="Unassembled WGS sequence"/>
</dbReference>
<accession>A0A5A9YYU1</accession>
<keyword evidence="7" id="KW-1185">Reference proteome</keyword>
<keyword evidence="2" id="KW-0229">DNA integration</keyword>
<gene>
    <name evidence="6" type="ORF">FLO80_18900</name>
</gene>
<keyword evidence="3" id="KW-0233">DNA recombination</keyword>
<dbReference type="PANTHER" id="PTHR30629:SF2">
    <property type="entry name" value="PROPHAGE INTEGRASE INTS-RELATED"/>
    <property type="match status" value="1"/>
</dbReference>
<dbReference type="GO" id="GO:0006310">
    <property type="term" value="P:DNA recombination"/>
    <property type="evidence" value="ECO:0007669"/>
    <property type="project" value="UniProtKB-KW"/>
</dbReference>
<reference evidence="6 7" key="1">
    <citation type="submission" date="2019-07" db="EMBL/GenBank/DDBJ databases">
        <title>Aquicoccus porphyridii gen. nov., sp. nov., isolated from a small marine red alga, Porphyridium marinum.</title>
        <authorList>
            <person name="Liu L."/>
        </authorList>
    </citation>
    <scope>NUCLEOTIDE SEQUENCE [LARGE SCALE GENOMIC DNA]</scope>
    <source>
        <strain evidence="6 7">L1 8-17</strain>
    </source>
</reference>
<comment type="similarity">
    <text evidence="1">Belongs to the 'phage' integrase family.</text>
</comment>
<evidence type="ECO:0000256" key="2">
    <source>
        <dbReference type="ARBA" id="ARBA00022908"/>
    </source>
</evidence>
<evidence type="ECO:0000256" key="4">
    <source>
        <dbReference type="SAM" id="MobiDB-lite"/>
    </source>
</evidence>
<dbReference type="InterPro" id="IPR013762">
    <property type="entry name" value="Integrase-like_cat_sf"/>
</dbReference>
<dbReference type="InterPro" id="IPR002104">
    <property type="entry name" value="Integrase_catalytic"/>
</dbReference>
<dbReference type="Gene3D" id="1.10.443.10">
    <property type="entry name" value="Intergrase catalytic core"/>
    <property type="match status" value="1"/>
</dbReference>
<dbReference type="SUPFAM" id="SSF56349">
    <property type="entry name" value="DNA breaking-rejoining enzymes"/>
    <property type="match status" value="1"/>
</dbReference>
<feature type="compositionally biased region" description="Polar residues" evidence="4">
    <location>
        <begin position="197"/>
        <end position="207"/>
    </location>
</feature>
<name>A0A5A9YYU1_9RHOB</name>
<dbReference type="GO" id="GO:0015074">
    <property type="term" value="P:DNA integration"/>
    <property type="evidence" value="ECO:0007669"/>
    <property type="project" value="UniProtKB-KW"/>
</dbReference>
<feature type="domain" description="Tyr recombinase" evidence="5">
    <location>
        <begin position="7"/>
        <end position="187"/>
    </location>
</feature>
<dbReference type="PROSITE" id="PS51898">
    <property type="entry name" value="TYR_RECOMBINASE"/>
    <property type="match status" value="1"/>
</dbReference>
<dbReference type="AlphaFoldDB" id="A0A5A9YYU1"/>
<sequence>MQAPKTIGRAAITDERGFGVLLNAIDDYDGWPTIKAALQFLILTCVCPGEVRGATRQEFDLKKATWNIPAHRMKMRHSHSVPLSRQAVALIEDIWPLSEGGEPMFPSIRTRKKPLSENAFNVSLRRMGYSKDEVTAHGFRVTASTILNNRGYDPDVIEAVLAHQDSNVIRRAYTTCSTPRSLSSNEGSKTLLHRQSHLPQGRTSCVQSPELGPHLRRC</sequence>
<dbReference type="EMBL" id="VINQ01000020">
    <property type="protein sequence ID" value="KAA0910045.1"/>
    <property type="molecule type" value="Genomic_DNA"/>
</dbReference>
<evidence type="ECO:0000259" key="5">
    <source>
        <dbReference type="PROSITE" id="PS51898"/>
    </source>
</evidence>
<dbReference type="InterPro" id="IPR011010">
    <property type="entry name" value="DNA_brk_join_enz"/>
</dbReference>
<dbReference type="CDD" id="cd00801">
    <property type="entry name" value="INT_P4_C"/>
    <property type="match status" value="1"/>
</dbReference>
<organism evidence="6 7">
    <name type="scientific">Aquicoccus porphyridii</name>
    <dbReference type="NCBI Taxonomy" id="1852029"/>
    <lineage>
        <taxon>Bacteria</taxon>
        <taxon>Pseudomonadati</taxon>
        <taxon>Pseudomonadota</taxon>
        <taxon>Alphaproteobacteria</taxon>
        <taxon>Rhodobacterales</taxon>
        <taxon>Paracoccaceae</taxon>
        <taxon>Aquicoccus</taxon>
    </lineage>
</organism>
<proteinExistence type="inferred from homology"/>
<dbReference type="InterPro" id="IPR050808">
    <property type="entry name" value="Phage_Integrase"/>
</dbReference>
<dbReference type="PANTHER" id="PTHR30629">
    <property type="entry name" value="PROPHAGE INTEGRASE"/>
    <property type="match status" value="1"/>
</dbReference>
<evidence type="ECO:0000313" key="6">
    <source>
        <dbReference type="EMBL" id="KAA0910045.1"/>
    </source>
</evidence>